<feature type="domain" description="CxxC-x17-CxxC" evidence="1">
    <location>
        <begin position="18"/>
        <end position="49"/>
    </location>
</feature>
<evidence type="ECO:0000259" key="1">
    <source>
        <dbReference type="Pfam" id="PF23477"/>
    </source>
</evidence>
<name>A0A1G2HZB4_9BACT</name>
<dbReference type="Pfam" id="PF23477">
    <property type="entry name" value="zf_Tbcl_2"/>
    <property type="match status" value="2"/>
</dbReference>
<dbReference type="NCBIfam" id="TIGR04272">
    <property type="entry name" value="cxxc_cxxc_Mbark"/>
    <property type="match status" value="2"/>
</dbReference>
<gene>
    <name evidence="2" type="ORF">A3D35_02920</name>
</gene>
<proteinExistence type="predicted"/>
<reference evidence="2 3" key="1">
    <citation type="journal article" date="2016" name="Nat. Commun.">
        <title>Thousands of microbial genomes shed light on interconnected biogeochemical processes in an aquifer system.</title>
        <authorList>
            <person name="Anantharaman K."/>
            <person name="Brown C.T."/>
            <person name="Hug L.A."/>
            <person name="Sharon I."/>
            <person name="Castelle C.J."/>
            <person name="Probst A.J."/>
            <person name="Thomas B.C."/>
            <person name="Singh A."/>
            <person name="Wilkins M.J."/>
            <person name="Karaoz U."/>
            <person name="Brodie E.L."/>
            <person name="Williams K.H."/>
            <person name="Hubbard S.S."/>
            <person name="Banfield J.F."/>
        </authorList>
    </citation>
    <scope>NUCLEOTIDE SEQUENCE [LARGE SCALE GENOMIC DNA]</scope>
</reference>
<dbReference type="Proteomes" id="UP000176421">
    <property type="component" value="Unassembled WGS sequence"/>
</dbReference>
<sequence length="105" mass="12007">MFNRNNSSPRSMVQGNWKCSDCGAEITELPFEPSNGSPVFCRNCWSKNKQTKRGNSNSGSMIQGNWKCSECGTGITEMPFEPSSDRPIYCRDCWSKKRPPRQNRY</sequence>
<dbReference type="InterPro" id="IPR026363">
    <property type="entry name" value="CxxC-x17-CxxC_dom"/>
</dbReference>
<feature type="domain" description="CxxC-x17-CxxC" evidence="1">
    <location>
        <begin position="67"/>
        <end position="98"/>
    </location>
</feature>
<accession>A0A1G2HZB4</accession>
<dbReference type="EMBL" id="MHOS01000043">
    <property type="protein sequence ID" value="OGZ67148.1"/>
    <property type="molecule type" value="Genomic_DNA"/>
</dbReference>
<dbReference type="STRING" id="1802206.A3D35_02920"/>
<dbReference type="AlphaFoldDB" id="A0A1G2HZB4"/>
<protein>
    <recommendedName>
        <fullName evidence="1">CxxC-x17-CxxC domain-containing protein</fullName>
    </recommendedName>
</protein>
<comment type="caution">
    <text evidence="2">The sequence shown here is derived from an EMBL/GenBank/DDBJ whole genome shotgun (WGS) entry which is preliminary data.</text>
</comment>
<evidence type="ECO:0000313" key="2">
    <source>
        <dbReference type="EMBL" id="OGZ67148.1"/>
    </source>
</evidence>
<evidence type="ECO:0000313" key="3">
    <source>
        <dbReference type="Proteomes" id="UP000176421"/>
    </source>
</evidence>
<organism evidence="2 3">
    <name type="scientific">Candidatus Staskawiczbacteria bacterium RIFCSPHIGHO2_02_FULL_34_9</name>
    <dbReference type="NCBI Taxonomy" id="1802206"/>
    <lineage>
        <taxon>Bacteria</taxon>
        <taxon>Candidatus Staskawicziibacteriota</taxon>
    </lineage>
</organism>